<evidence type="ECO:0000256" key="4">
    <source>
        <dbReference type="ARBA" id="ARBA00022630"/>
    </source>
</evidence>
<evidence type="ECO:0000256" key="5">
    <source>
        <dbReference type="ARBA" id="ARBA00022643"/>
    </source>
</evidence>
<organism evidence="10 11">
    <name type="scientific">Microbulbifer echini</name>
    <dbReference type="NCBI Taxonomy" id="1529067"/>
    <lineage>
        <taxon>Bacteria</taxon>
        <taxon>Pseudomonadati</taxon>
        <taxon>Pseudomonadota</taxon>
        <taxon>Gammaproteobacteria</taxon>
        <taxon>Cellvibrionales</taxon>
        <taxon>Microbulbiferaceae</taxon>
        <taxon>Microbulbifer</taxon>
    </lineage>
</organism>
<keyword evidence="4" id="KW-0285">Flavoprotein</keyword>
<proteinExistence type="inferred from homology"/>
<dbReference type="Gene3D" id="3.20.20.70">
    <property type="entry name" value="Aldolase class I"/>
    <property type="match status" value="1"/>
</dbReference>
<evidence type="ECO:0000256" key="3">
    <source>
        <dbReference type="ARBA" id="ARBA00022575"/>
    </source>
</evidence>
<comment type="similarity">
    <text evidence="2">Belongs to the nitronate monooxygenase family. NMO class I subfamily.</text>
</comment>
<comment type="cofactor">
    <cofactor evidence="1">
        <name>FMN</name>
        <dbReference type="ChEBI" id="CHEBI:58210"/>
    </cofactor>
</comment>
<keyword evidence="11" id="KW-1185">Reference proteome</keyword>
<dbReference type="CDD" id="cd04730">
    <property type="entry name" value="NPD_like"/>
    <property type="match status" value="1"/>
</dbReference>
<name>A0ABV4NKG9_9GAMM</name>
<keyword evidence="5" id="KW-0288">FMN</keyword>
<dbReference type="InterPro" id="IPR004136">
    <property type="entry name" value="NMO"/>
</dbReference>
<dbReference type="InterPro" id="IPR013785">
    <property type="entry name" value="Aldolase_TIM"/>
</dbReference>
<dbReference type="EMBL" id="JBGMEL010000003">
    <property type="protein sequence ID" value="MFA0789847.1"/>
    <property type="molecule type" value="Genomic_DNA"/>
</dbReference>
<evidence type="ECO:0000313" key="11">
    <source>
        <dbReference type="Proteomes" id="UP001569414"/>
    </source>
</evidence>
<dbReference type="Proteomes" id="UP001569414">
    <property type="component" value="Unassembled WGS sequence"/>
</dbReference>
<dbReference type="SUPFAM" id="SSF51412">
    <property type="entry name" value="Inosine monophosphate dehydrogenase (IMPDH)"/>
    <property type="match status" value="1"/>
</dbReference>
<evidence type="ECO:0000256" key="9">
    <source>
        <dbReference type="ARBA" id="ARBA00049401"/>
    </source>
</evidence>
<accession>A0ABV4NKG9</accession>
<comment type="caution">
    <text evidence="10">The sequence shown here is derived from an EMBL/GenBank/DDBJ whole genome shotgun (WGS) entry which is preliminary data.</text>
</comment>
<dbReference type="GO" id="GO:0016491">
    <property type="term" value="F:oxidoreductase activity"/>
    <property type="evidence" value="ECO:0007669"/>
    <property type="project" value="UniProtKB-KW"/>
</dbReference>
<comment type="catalytic activity">
    <reaction evidence="9">
        <text>3 propionate 3-nitronate + 3 O2 + H2O = 3 3-oxopropanoate + 2 nitrate + nitrite + H2O2 + 3 H(+)</text>
        <dbReference type="Rhea" id="RHEA:57332"/>
        <dbReference type="ChEBI" id="CHEBI:15377"/>
        <dbReference type="ChEBI" id="CHEBI:15378"/>
        <dbReference type="ChEBI" id="CHEBI:15379"/>
        <dbReference type="ChEBI" id="CHEBI:16240"/>
        <dbReference type="ChEBI" id="CHEBI:16301"/>
        <dbReference type="ChEBI" id="CHEBI:17632"/>
        <dbReference type="ChEBI" id="CHEBI:33190"/>
        <dbReference type="ChEBI" id="CHEBI:136067"/>
    </reaction>
</comment>
<dbReference type="Pfam" id="PF03060">
    <property type="entry name" value="NMO"/>
    <property type="match status" value="1"/>
</dbReference>
<dbReference type="PANTHER" id="PTHR42747">
    <property type="entry name" value="NITRONATE MONOOXYGENASE-RELATED"/>
    <property type="match status" value="1"/>
</dbReference>
<evidence type="ECO:0000256" key="1">
    <source>
        <dbReference type="ARBA" id="ARBA00001917"/>
    </source>
</evidence>
<evidence type="ECO:0000313" key="10">
    <source>
        <dbReference type="EMBL" id="MFA0789847.1"/>
    </source>
</evidence>
<gene>
    <name evidence="10" type="ORF">ACCI51_04765</name>
</gene>
<sequence length="350" mass="36891">MQPLLQTLGISHPILQAPMVGVSTPELAAAVSNAGGLGAIGLGAYSPQKAAETIRQTRELTGHPFNVNVFCHRPAIADTDREAAWLNHLAPYFKEFDTLPPQELHEPYPSFIGNENMLAVLLEEKPAVVSFHFGLPEQAAISALKEAGITLIATATNPEEAQLAEDAGMDALVAQGVEAGGHRGVFVPEEDREIGTFTLVRLLCCQSNLPVIAAGGIMDGAGIHAALSLGASAVQMGTAFILSPESAANENYRKALKSERVYNTAITANISGRPARGLANRFYRELDKNAPALPDYPICYSAGKALASASTAADSDDFVVQWAGQGAPLSRALPAKELITTLVAELEATQ</sequence>
<reference evidence="10 11" key="1">
    <citation type="submission" date="2024-08" db="EMBL/GenBank/DDBJ databases">
        <authorList>
            <person name="Ishaq N."/>
        </authorList>
    </citation>
    <scope>NUCLEOTIDE SEQUENCE [LARGE SCALE GENOMIC DNA]</scope>
    <source>
        <strain evidence="10 11">JCM 30400</strain>
    </source>
</reference>
<keyword evidence="3" id="KW-0216">Detoxification</keyword>
<dbReference type="PANTHER" id="PTHR42747:SF3">
    <property type="entry name" value="NITRONATE MONOOXYGENASE-RELATED"/>
    <property type="match status" value="1"/>
</dbReference>
<evidence type="ECO:0000256" key="8">
    <source>
        <dbReference type="ARBA" id="ARBA00031155"/>
    </source>
</evidence>
<dbReference type="RefSeq" id="WP_371842784.1">
    <property type="nucleotide sequence ID" value="NZ_JBGMEL010000003.1"/>
</dbReference>
<protein>
    <recommendedName>
        <fullName evidence="8">Propionate 3-nitronate monooxygenase</fullName>
    </recommendedName>
</protein>
<keyword evidence="7" id="KW-0503">Monooxygenase</keyword>
<evidence type="ECO:0000256" key="7">
    <source>
        <dbReference type="ARBA" id="ARBA00023033"/>
    </source>
</evidence>
<keyword evidence="6 10" id="KW-0560">Oxidoreductase</keyword>
<evidence type="ECO:0000256" key="6">
    <source>
        <dbReference type="ARBA" id="ARBA00023002"/>
    </source>
</evidence>
<evidence type="ECO:0000256" key="2">
    <source>
        <dbReference type="ARBA" id="ARBA00009881"/>
    </source>
</evidence>